<evidence type="ECO:0000313" key="2">
    <source>
        <dbReference type="Proteomes" id="UP000092651"/>
    </source>
</evidence>
<dbReference type="PROSITE" id="PS51257">
    <property type="entry name" value="PROKAR_LIPOPROTEIN"/>
    <property type="match status" value="1"/>
</dbReference>
<dbReference type="RefSeq" id="WP_065393478.1">
    <property type="nucleotide sequence ID" value="NZ_MAYH01000003.1"/>
</dbReference>
<dbReference type="Proteomes" id="UP000092651">
    <property type="component" value="Unassembled WGS sequence"/>
</dbReference>
<dbReference type="OrthoDB" id="1339266at2"/>
<evidence type="ECO:0000313" key="1">
    <source>
        <dbReference type="EMBL" id="OCA76690.1"/>
    </source>
</evidence>
<organism evidence="1 2">
    <name type="scientific">Chryseobacterium artocarpi</name>
    <dbReference type="NCBI Taxonomy" id="1414727"/>
    <lineage>
        <taxon>Bacteria</taxon>
        <taxon>Pseudomonadati</taxon>
        <taxon>Bacteroidota</taxon>
        <taxon>Flavobacteriia</taxon>
        <taxon>Flavobacteriales</taxon>
        <taxon>Weeksellaceae</taxon>
        <taxon>Chryseobacterium group</taxon>
        <taxon>Chryseobacterium</taxon>
    </lineage>
</organism>
<gene>
    <name evidence="1" type="ORF">BBI01_22005</name>
</gene>
<sequence>MNIKRIVILFIIFITIYSCKNQESGLIFKQNISNEFVYITPDMYSESRDSLKIDIPLEFYIKNNSNTNYDFVGTKFFINKEYISLGDYENIDKNTKEAKREDWEISKGEDNMITSRIEKLYIDMDDAKKIFKKYAVNKDIENFRDSAKIVSYKEFRKDFPEIIKKMEKVPDTVQVTTRDNGKKNYESKKFKISW</sequence>
<dbReference type="EMBL" id="MAYH01000003">
    <property type="protein sequence ID" value="OCA76690.1"/>
    <property type="molecule type" value="Genomic_DNA"/>
</dbReference>
<comment type="caution">
    <text evidence="1">The sequence shown here is derived from an EMBL/GenBank/DDBJ whole genome shotgun (WGS) entry which is preliminary data.</text>
</comment>
<dbReference type="AlphaFoldDB" id="A0A1B8ZYL5"/>
<protein>
    <submittedName>
        <fullName evidence="1">Uncharacterized protein</fullName>
    </submittedName>
</protein>
<name>A0A1B8ZYL5_9FLAO</name>
<accession>A0A1B8ZYL5</accession>
<keyword evidence="2" id="KW-1185">Reference proteome</keyword>
<proteinExistence type="predicted"/>
<reference evidence="1 2" key="1">
    <citation type="submission" date="2016-07" db="EMBL/GenBank/DDBJ databases">
        <authorList>
            <person name="Jeong J.-J."/>
            <person name="Kim D.W."/>
            <person name="Sang M.K."/>
            <person name="Choi I.-G."/>
            <person name="Kim K.D."/>
        </authorList>
    </citation>
    <scope>NUCLEOTIDE SEQUENCE [LARGE SCALE GENOMIC DNA]</scope>
    <source>
        <strain evidence="1 2">UTM-3</strain>
    </source>
</reference>